<name>A0A316ERD7_9BURK</name>
<dbReference type="NCBIfam" id="NF038228">
    <property type="entry name" value="IcmH_DotU_IVB"/>
    <property type="match status" value="1"/>
</dbReference>
<reference evidence="2 3" key="1">
    <citation type="submission" date="2018-05" db="EMBL/GenBank/DDBJ databases">
        <title>Genomic Encyclopedia of Type Strains, Phase IV (KMG-V): Genome sequencing to study the core and pangenomes of soil and plant-associated prokaryotes.</title>
        <authorList>
            <person name="Whitman W."/>
        </authorList>
    </citation>
    <scope>NUCLEOTIDE SEQUENCE [LARGE SCALE GENOMIC DNA]</scope>
    <source>
        <strain evidence="2 3">SLV-132</strain>
    </source>
</reference>
<organism evidence="2 3">
    <name type="scientific">Cupriavidus plantarum</name>
    <dbReference type="NCBI Taxonomy" id="942865"/>
    <lineage>
        <taxon>Bacteria</taxon>
        <taxon>Pseudomonadati</taxon>
        <taxon>Pseudomonadota</taxon>
        <taxon>Betaproteobacteria</taxon>
        <taxon>Burkholderiales</taxon>
        <taxon>Burkholderiaceae</taxon>
        <taxon>Cupriavidus</taxon>
    </lineage>
</organism>
<protein>
    <submittedName>
        <fullName evidence="2">Type VI secretion system protein ImpK</fullName>
    </submittedName>
</protein>
<comment type="caution">
    <text evidence="2">The sequence shown here is derived from an EMBL/GenBank/DDBJ whole genome shotgun (WGS) entry which is preliminary data.</text>
</comment>
<dbReference type="Gene3D" id="1.25.40.590">
    <property type="entry name" value="Type IV / VI secretion system, DotU"/>
    <property type="match status" value="1"/>
</dbReference>
<evidence type="ECO:0000313" key="3">
    <source>
        <dbReference type="Proteomes" id="UP000245754"/>
    </source>
</evidence>
<proteinExistence type="predicted"/>
<dbReference type="EMBL" id="QGGT01000003">
    <property type="protein sequence ID" value="PWK34129.1"/>
    <property type="molecule type" value="Genomic_DNA"/>
</dbReference>
<feature type="domain" description="Type IV / VI secretion system DotU" evidence="1">
    <location>
        <begin position="35"/>
        <end position="233"/>
    </location>
</feature>
<gene>
    <name evidence="2" type="ORF">C7419_103448</name>
</gene>
<dbReference type="PANTHER" id="PTHR38033:SF1">
    <property type="entry name" value="DOTU FAMILY TYPE IV_VI SECRETION SYSTEM PROTEIN"/>
    <property type="match status" value="1"/>
</dbReference>
<accession>A0A316ERD7</accession>
<keyword evidence="3" id="KW-1185">Reference proteome</keyword>
<dbReference type="InterPro" id="IPR017732">
    <property type="entry name" value="T4/T6SS_DotU"/>
</dbReference>
<dbReference type="Pfam" id="PF09850">
    <property type="entry name" value="DotU"/>
    <property type="match status" value="1"/>
</dbReference>
<dbReference type="PANTHER" id="PTHR38033">
    <property type="entry name" value="MEMBRANE PROTEIN-RELATED"/>
    <property type="match status" value="1"/>
</dbReference>
<dbReference type="RefSeq" id="WP_109584179.1">
    <property type="nucleotide sequence ID" value="NZ_JACBYU010000004.1"/>
</dbReference>
<sequence length="264" mass="29592">MNATSTPSLFGETHTAASGAAHEPFDAGTRHARTLLDMLYDGFFMLFLLRNKQEPGTAEEFLQRVRTFLDEFDRGARRMNMPAEDVFDAKYAFCAAIDETILSSSFPMRADWERRPLQLVLFGEQLAGENFFNKLEALRARGAARLQALEVFHMCLLLGFRGKYILEGPEKLAYLTARVGDEIAAIKGKRAAFAPHWPLPDKVAHQLKRETPLWIFGAVFALIALMAYLGLSTALNSKTNDSMQAYSQVIKLGPRYSHLTISLP</sequence>
<evidence type="ECO:0000259" key="1">
    <source>
        <dbReference type="Pfam" id="PF09850"/>
    </source>
</evidence>
<dbReference type="OrthoDB" id="345640at2"/>
<evidence type="ECO:0000313" key="2">
    <source>
        <dbReference type="EMBL" id="PWK34129.1"/>
    </source>
</evidence>
<dbReference type="Proteomes" id="UP000245754">
    <property type="component" value="Unassembled WGS sequence"/>
</dbReference>
<dbReference type="AlphaFoldDB" id="A0A316ERD7"/>
<dbReference type="NCBIfam" id="TIGR03349">
    <property type="entry name" value="IV_VI_DotU"/>
    <property type="match status" value="1"/>
</dbReference>
<dbReference type="InterPro" id="IPR038522">
    <property type="entry name" value="T4/T6SS_DotU_sf"/>
</dbReference>